<evidence type="ECO:0000259" key="3">
    <source>
        <dbReference type="Pfam" id="PF03721"/>
    </source>
</evidence>
<sequence length="343" mass="36424">PTVLVVGAGYVGEQLVRSFSQHYSVFALDISEARRSSLRAQFAERSSVRVIGSLSDSVAAQAFDLALISVPTILRADCQSVDSAHIQAAAATVLPHARPGSTVVVESSVTVGMTRQLFAAFRARGVYVGFSPERVDPGRTSPAFEQISKVVSGIDAASLAQVQRFYEPVFASVVSVASLETAEFSKLFENCQRLMLVAYVNEMADVCASKGIDIHEVCAASATKPFGYTAFSPSLGAGGHCIPVNPWYILANCEAPLLREAARRNQARPAEKALEIAAAAKRIAEGRGVSQARVLMLGLAFKPGQASLAYAPAFIAAQHLTQHGLAVSYLDDAVASAPWPRLE</sequence>
<feature type="non-terminal residue" evidence="4">
    <location>
        <position position="343"/>
    </location>
</feature>
<evidence type="ECO:0000313" key="4">
    <source>
        <dbReference type="EMBL" id="PWN96723.1"/>
    </source>
</evidence>
<feature type="non-terminal residue" evidence="4">
    <location>
        <position position="1"/>
    </location>
</feature>
<feature type="domain" description="UDP-glucose/GDP-mannose dehydrogenase N-terminal" evidence="3">
    <location>
        <begin position="3"/>
        <end position="160"/>
    </location>
</feature>
<keyword evidence="5" id="KW-1185">Reference proteome</keyword>
<dbReference type="NCBIfam" id="TIGR03026">
    <property type="entry name" value="NDP-sugDHase"/>
    <property type="match status" value="1"/>
</dbReference>
<dbReference type="SUPFAM" id="SSF51735">
    <property type="entry name" value="NAD(P)-binding Rossmann-fold domains"/>
    <property type="match status" value="1"/>
</dbReference>
<dbReference type="InterPro" id="IPR036291">
    <property type="entry name" value="NAD(P)-bd_dom_sf"/>
</dbReference>
<dbReference type="PANTHER" id="PTHR43491:SF2">
    <property type="entry name" value="UDP-N-ACETYL-D-MANNOSAMINE DEHYDROGENASE"/>
    <property type="match status" value="1"/>
</dbReference>
<proteinExistence type="inferred from homology"/>
<dbReference type="Gene3D" id="3.40.50.720">
    <property type="entry name" value="NAD(P)-binding Rossmann-like Domain"/>
    <property type="match status" value="2"/>
</dbReference>
<dbReference type="STRING" id="58919.A0A316Z969"/>
<evidence type="ECO:0000313" key="5">
    <source>
        <dbReference type="Proteomes" id="UP000245946"/>
    </source>
</evidence>
<dbReference type="GO" id="GO:0051287">
    <property type="term" value="F:NAD binding"/>
    <property type="evidence" value="ECO:0007669"/>
    <property type="project" value="InterPro"/>
</dbReference>
<reference evidence="4 5" key="1">
    <citation type="journal article" date="2018" name="Mol. Biol. Evol.">
        <title>Broad Genomic Sampling Reveals a Smut Pathogenic Ancestry of the Fungal Clade Ustilaginomycotina.</title>
        <authorList>
            <person name="Kijpornyongpan T."/>
            <person name="Mondo S.J."/>
            <person name="Barry K."/>
            <person name="Sandor L."/>
            <person name="Lee J."/>
            <person name="Lipzen A."/>
            <person name="Pangilinan J."/>
            <person name="LaButti K."/>
            <person name="Hainaut M."/>
            <person name="Henrissat B."/>
            <person name="Grigoriev I.V."/>
            <person name="Spatafora J.W."/>
            <person name="Aime M.C."/>
        </authorList>
    </citation>
    <scope>NUCLEOTIDE SEQUENCE [LARGE SCALE GENOMIC DNA]</scope>
    <source>
        <strain evidence="4 5">MCA 4186</strain>
    </source>
</reference>
<dbReference type="RefSeq" id="XP_025597002.1">
    <property type="nucleotide sequence ID" value="XM_025739864.1"/>
</dbReference>
<dbReference type="Proteomes" id="UP000245946">
    <property type="component" value="Unassembled WGS sequence"/>
</dbReference>
<organism evidence="4 5">
    <name type="scientific">Tilletiopsis washingtonensis</name>
    <dbReference type="NCBI Taxonomy" id="58919"/>
    <lineage>
        <taxon>Eukaryota</taxon>
        <taxon>Fungi</taxon>
        <taxon>Dikarya</taxon>
        <taxon>Basidiomycota</taxon>
        <taxon>Ustilaginomycotina</taxon>
        <taxon>Exobasidiomycetes</taxon>
        <taxon>Entylomatales</taxon>
        <taxon>Entylomatales incertae sedis</taxon>
        <taxon>Tilletiopsis</taxon>
    </lineage>
</organism>
<name>A0A316Z969_9BASI</name>
<dbReference type="PIRSF" id="PIRSF000124">
    <property type="entry name" value="UDPglc_GDPman_dh"/>
    <property type="match status" value="1"/>
</dbReference>
<dbReference type="Pfam" id="PF00984">
    <property type="entry name" value="UDPG_MGDP_dh"/>
    <property type="match status" value="1"/>
</dbReference>
<dbReference type="GeneID" id="37267410"/>
<dbReference type="SUPFAM" id="SSF48179">
    <property type="entry name" value="6-phosphogluconate dehydrogenase C-terminal domain-like"/>
    <property type="match status" value="1"/>
</dbReference>
<evidence type="ECO:0000259" key="2">
    <source>
        <dbReference type="Pfam" id="PF00984"/>
    </source>
</evidence>
<accession>A0A316Z969</accession>
<protein>
    <submittedName>
        <fullName evidence="4">Nucleotide sugar dehydrogenase</fullName>
    </submittedName>
</protein>
<dbReference type="PANTHER" id="PTHR43491">
    <property type="entry name" value="UDP-N-ACETYL-D-MANNOSAMINE DEHYDROGENASE"/>
    <property type="match status" value="1"/>
</dbReference>
<dbReference type="InterPro" id="IPR017476">
    <property type="entry name" value="UDP-Glc/GDP-Man"/>
</dbReference>
<feature type="domain" description="UDP-glucose/GDP-mannose dehydrogenase dimerisation" evidence="2">
    <location>
        <begin position="180"/>
        <end position="255"/>
    </location>
</feature>
<dbReference type="InterPro" id="IPR008927">
    <property type="entry name" value="6-PGluconate_DH-like_C_sf"/>
</dbReference>
<dbReference type="InterPro" id="IPR028359">
    <property type="entry name" value="UDP_ManNAc/GlcNAc_DH"/>
</dbReference>
<dbReference type="AlphaFoldDB" id="A0A316Z969"/>
<dbReference type="OrthoDB" id="5059218at2759"/>
<comment type="similarity">
    <text evidence="1">Belongs to the UDP-glucose/GDP-mannose dehydrogenase family.</text>
</comment>
<dbReference type="GO" id="GO:0016628">
    <property type="term" value="F:oxidoreductase activity, acting on the CH-CH group of donors, NAD or NADP as acceptor"/>
    <property type="evidence" value="ECO:0007669"/>
    <property type="project" value="InterPro"/>
</dbReference>
<dbReference type="InterPro" id="IPR001732">
    <property type="entry name" value="UDP-Glc/GDP-Man_DH_N"/>
</dbReference>
<gene>
    <name evidence="4" type="ORF">FA09DRAFT_284111</name>
</gene>
<dbReference type="InterPro" id="IPR036220">
    <property type="entry name" value="UDP-Glc/GDP-Man_DH_C_sf"/>
</dbReference>
<dbReference type="SUPFAM" id="SSF52413">
    <property type="entry name" value="UDP-glucose/GDP-mannose dehydrogenase C-terminal domain"/>
    <property type="match status" value="1"/>
</dbReference>
<dbReference type="EMBL" id="KZ819298">
    <property type="protein sequence ID" value="PWN96723.1"/>
    <property type="molecule type" value="Genomic_DNA"/>
</dbReference>
<dbReference type="InterPro" id="IPR014026">
    <property type="entry name" value="UDP-Glc/GDP-Man_DH_dimer"/>
</dbReference>
<dbReference type="Pfam" id="PF03721">
    <property type="entry name" value="UDPG_MGDP_dh_N"/>
    <property type="match status" value="1"/>
</dbReference>
<evidence type="ECO:0000256" key="1">
    <source>
        <dbReference type="ARBA" id="ARBA00006601"/>
    </source>
</evidence>
<dbReference type="PIRSF" id="PIRSF500136">
    <property type="entry name" value="UDP_ManNAc_DH"/>
    <property type="match status" value="1"/>
</dbReference>
<dbReference type="GO" id="GO:0000271">
    <property type="term" value="P:polysaccharide biosynthetic process"/>
    <property type="evidence" value="ECO:0007669"/>
    <property type="project" value="InterPro"/>
</dbReference>
<dbReference type="GO" id="GO:0016616">
    <property type="term" value="F:oxidoreductase activity, acting on the CH-OH group of donors, NAD or NADP as acceptor"/>
    <property type="evidence" value="ECO:0007669"/>
    <property type="project" value="InterPro"/>
</dbReference>